<evidence type="ECO:0000313" key="5">
    <source>
        <dbReference type="Proteomes" id="UP000622653"/>
    </source>
</evidence>
<proteinExistence type="predicted"/>
<evidence type="ECO:0000259" key="3">
    <source>
        <dbReference type="Pfam" id="PF14534"/>
    </source>
</evidence>
<protein>
    <submittedName>
        <fullName evidence="4">Nuclear transport factor 2 family protein</fullName>
    </submittedName>
</protein>
<dbReference type="AlphaFoldDB" id="A0A8J7GAQ2"/>
<gene>
    <name evidence="4" type="ORF">IRY55_08145</name>
</gene>
<dbReference type="Pfam" id="PF14534">
    <property type="entry name" value="DUF4440"/>
    <property type="match status" value="1"/>
</dbReference>
<reference evidence="4" key="1">
    <citation type="submission" date="2020-11" db="EMBL/GenBank/DDBJ databases">
        <title>Multidrug resistant novel bacterium Savagea serpentis sp. nov., isolated from the scats of a vine snake (Ahaetulla nasuta).</title>
        <authorList>
            <person name="Venkata Ramana V."/>
            <person name="Vikas Patil S."/>
            <person name="Yogita Lugani V."/>
        </authorList>
    </citation>
    <scope>NUCLEOTIDE SEQUENCE</scope>
    <source>
        <strain evidence="4">SN6</strain>
    </source>
</reference>
<dbReference type="PROSITE" id="PS51257">
    <property type="entry name" value="PROKAR_LIPOPROTEIN"/>
    <property type="match status" value="1"/>
</dbReference>
<dbReference type="InterPro" id="IPR032710">
    <property type="entry name" value="NTF2-like_dom_sf"/>
</dbReference>
<accession>A0A8J7GAQ2</accession>
<dbReference type="SUPFAM" id="SSF54427">
    <property type="entry name" value="NTF2-like"/>
    <property type="match status" value="1"/>
</dbReference>
<dbReference type="Gene3D" id="3.10.450.50">
    <property type="match status" value="1"/>
</dbReference>
<feature type="domain" description="DUF4440" evidence="3">
    <location>
        <begin position="89"/>
        <end position="194"/>
    </location>
</feature>
<feature type="chain" id="PRO_5038908846" evidence="2">
    <location>
        <begin position="18"/>
        <end position="203"/>
    </location>
</feature>
<feature type="region of interest" description="Disordered" evidence="1">
    <location>
        <begin position="22"/>
        <end position="65"/>
    </location>
</feature>
<sequence length="203" mass="22485">MKQMKWLVSIFAVLALAACNNSSDDSSEHGSANDGEQTNQFGTIEHGVNEGGSAQPEGTPNEDEGIGFNLAGGEVEEAQNVPEDVKEAVKKQFATYLATINNKQVDEHVALLSPNSESFTIEGEREHMTELFEQFDMNYEASDETIVKYDEEKNEVQLYATMAVSVKEIPNGKPIERTGRQVTVFHLEDGEWKIVTVHFIGDQ</sequence>
<feature type="signal peptide" evidence="2">
    <location>
        <begin position="1"/>
        <end position="17"/>
    </location>
</feature>
<keyword evidence="2" id="KW-0732">Signal</keyword>
<dbReference type="InterPro" id="IPR027843">
    <property type="entry name" value="DUF4440"/>
</dbReference>
<dbReference type="EMBL" id="JADKPV010000003">
    <property type="protein sequence ID" value="MBF4501329.1"/>
    <property type="molecule type" value="Genomic_DNA"/>
</dbReference>
<name>A0A8J7GAQ2_9BACL</name>
<dbReference type="Proteomes" id="UP000622653">
    <property type="component" value="Unassembled WGS sequence"/>
</dbReference>
<evidence type="ECO:0000313" key="4">
    <source>
        <dbReference type="EMBL" id="MBF4501329.1"/>
    </source>
</evidence>
<evidence type="ECO:0000256" key="1">
    <source>
        <dbReference type="SAM" id="MobiDB-lite"/>
    </source>
</evidence>
<dbReference type="RefSeq" id="WP_194562809.1">
    <property type="nucleotide sequence ID" value="NZ_JADKPV010000003.1"/>
</dbReference>
<comment type="caution">
    <text evidence="4">The sequence shown here is derived from an EMBL/GenBank/DDBJ whole genome shotgun (WGS) entry which is preliminary data.</text>
</comment>
<organism evidence="4 5">
    <name type="scientific">Savagea serpentis</name>
    <dbReference type="NCBI Taxonomy" id="2785297"/>
    <lineage>
        <taxon>Bacteria</taxon>
        <taxon>Bacillati</taxon>
        <taxon>Bacillota</taxon>
        <taxon>Bacilli</taxon>
        <taxon>Bacillales</taxon>
        <taxon>Caryophanaceae</taxon>
        <taxon>Savagea</taxon>
    </lineage>
</organism>
<keyword evidence="5" id="KW-1185">Reference proteome</keyword>
<evidence type="ECO:0000256" key="2">
    <source>
        <dbReference type="SAM" id="SignalP"/>
    </source>
</evidence>